<name>A0A0J7IVH2_9FLAO</name>
<comment type="caution">
    <text evidence="1">The sequence shown here is derived from an EMBL/GenBank/DDBJ whole genome shotgun (WGS) entry which is preliminary data.</text>
</comment>
<dbReference type="STRING" id="1304281.ACM44_13265"/>
<dbReference type="Proteomes" id="UP000035900">
    <property type="component" value="Unassembled WGS sequence"/>
</dbReference>
<organism evidence="1 2">
    <name type="scientific">Chryseobacterium koreense CCUG 49689</name>
    <dbReference type="NCBI Taxonomy" id="1304281"/>
    <lineage>
        <taxon>Bacteria</taxon>
        <taxon>Pseudomonadati</taxon>
        <taxon>Bacteroidota</taxon>
        <taxon>Flavobacteriia</taxon>
        <taxon>Flavobacteriales</taxon>
        <taxon>Weeksellaceae</taxon>
        <taxon>Chryseobacterium group</taxon>
        <taxon>Chryseobacterium</taxon>
    </lineage>
</organism>
<gene>
    <name evidence="1" type="ORF">ACM44_13265</name>
</gene>
<keyword evidence="2" id="KW-1185">Reference proteome</keyword>
<dbReference type="PATRIC" id="fig|1304281.5.peg.2864"/>
<dbReference type="RefSeq" id="WP_048500530.1">
    <property type="nucleotide sequence ID" value="NZ_LFNG01000023.1"/>
</dbReference>
<proteinExistence type="predicted"/>
<protein>
    <recommendedName>
        <fullName evidence="3">Knr4/Smi1-like domain-containing protein</fullName>
    </recommendedName>
</protein>
<reference evidence="1 2" key="1">
    <citation type="journal article" date="2004" name="Int. J. Syst. Evol. Microbiol.">
        <title>Kaistella koreensis gen. nov., sp. nov., a novel member of the Chryseobacterium-Bergeyella-Riemerella branch.</title>
        <authorList>
            <person name="Kim M.K."/>
            <person name="Im W.T."/>
            <person name="Shin Y.K."/>
            <person name="Lim J.H."/>
            <person name="Kim S.H."/>
            <person name="Lee B.C."/>
            <person name="Park M.Y."/>
            <person name="Lee K.Y."/>
            <person name="Lee S.T."/>
        </authorList>
    </citation>
    <scope>NUCLEOTIDE SEQUENCE [LARGE SCALE GENOMIC DNA]</scope>
    <source>
        <strain evidence="1 2">CCUG 49689</strain>
    </source>
</reference>
<sequence>MDIYFGFPDDGINLLYFYPLKYGDSEQVGQHDYLPYKHISIGRFSTGDLAMSLLEDTYGHIYFYYSEVELNFLSSSFTAFVSGLIDYADEEE</sequence>
<dbReference type="EMBL" id="LFNG01000023">
    <property type="protein sequence ID" value="KMQ70293.1"/>
    <property type="molecule type" value="Genomic_DNA"/>
</dbReference>
<dbReference type="OrthoDB" id="6637351at2"/>
<dbReference type="AlphaFoldDB" id="A0A0J7IVH2"/>
<accession>A0A0J7IVH2</accession>
<evidence type="ECO:0008006" key="3">
    <source>
        <dbReference type="Google" id="ProtNLM"/>
    </source>
</evidence>
<evidence type="ECO:0000313" key="1">
    <source>
        <dbReference type="EMBL" id="KMQ70293.1"/>
    </source>
</evidence>
<evidence type="ECO:0000313" key="2">
    <source>
        <dbReference type="Proteomes" id="UP000035900"/>
    </source>
</evidence>